<dbReference type="Gene3D" id="3.40.50.720">
    <property type="entry name" value="NAD(P)-binding Rossmann-like Domain"/>
    <property type="match status" value="1"/>
</dbReference>
<dbReference type="AlphaFoldDB" id="A0A4Y7T8J7"/>
<organism evidence="2 3">
    <name type="scientific">Coprinellus micaceus</name>
    <name type="common">Glistening ink-cap mushroom</name>
    <name type="synonym">Coprinus micaceus</name>
    <dbReference type="NCBI Taxonomy" id="71717"/>
    <lineage>
        <taxon>Eukaryota</taxon>
        <taxon>Fungi</taxon>
        <taxon>Dikarya</taxon>
        <taxon>Basidiomycota</taxon>
        <taxon>Agaricomycotina</taxon>
        <taxon>Agaricomycetes</taxon>
        <taxon>Agaricomycetidae</taxon>
        <taxon>Agaricales</taxon>
        <taxon>Agaricineae</taxon>
        <taxon>Psathyrellaceae</taxon>
        <taxon>Coprinellus</taxon>
    </lineage>
</organism>
<dbReference type="Proteomes" id="UP000298030">
    <property type="component" value="Unassembled WGS sequence"/>
</dbReference>
<dbReference type="GO" id="GO:0016491">
    <property type="term" value="F:oxidoreductase activity"/>
    <property type="evidence" value="ECO:0007669"/>
    <property type="project" value="UniProtKB-KW"/>
</dbReference>
<protein>
    <submittedName>
        <fullName evidence="2">NAD(P)-binding protein</fullName>
    </submittedName>
</protein>
<dbReference type="EMBL" id="QPFP01000025">
    <property type="protein sequence ID" value="TEB29899.1"/>
    <property type="molecule type" value="Genomic_DNA"/>
</dbReference>
<keyword evidence="3" id="KW-1185">Reference proteome</keyword>
<dbReference type="SUPFAM" id="SSF51735">
    <property type="entry name" value="NAD(P)-binding Rossmann-fold domains"/>
    <property type="match status" value="1"/>
</dbReference>
<evidence type="ECO:0000313" key="3">
    <source>
        <dbReference type="Proteomes" id="UP000298030"/>
    </source>
</evidence>
<dbReference type="InterPro" id="IPR036291">
    <property type="entry name" value="NAD(P)-bd_dom_sf"/>
</dbReference>
<sequence length="362" mass="40043">MPETRNPDLKPTAHTSFDPETDLVDLKGKVIIVTGGNAGIGFATVRHLLRARAGKVYLAARDEGRAKNAIKLLNDEGLGKDGSGSEVLWHKLELGDPAKTKLSAEQFLRKESRLDVIVNNAGGLLSVQIGKEGVNHQHLVNYISPYIFTKTLLPLLKKTAQEPNSDVRIVNLSSEVHFRVPAGAKFKTVEDFNVPYKWHIYPGMTRYGHAKLAMTLWSRKLQEDLLPSESLPNGIAVISLHPGVVDTFSVRFPGPFKGIARFFFRTVFGFIAPEHGSYTSLFAAASKKVLDERERYQAGWGAYLHDGPVPGSVLEPSADALNDRTPNIPLKVRSPGTSLARTPLRQFGPDLRQHFRPKTLER</sequence>
<dbReference type="PANTHER" id="PTHR43157">
    <property type="entry name" value="PHOSPHATIDYLINOSITOL-GLYCAN BIOSYNTHESIS CLASS F PROTEIN-RELATED"/>
    <property type="match status" value="1"/>
</dbReference>
<name>A0A4Y7T8J7_COPMI</name>
<dbReference type="PRINTS" id="PR00081">
    <property type="entry name" value="GDHRDH"/>
</dbReference>
<dbReference type="InterPro" id="IPR002347">
    <property type="entry name" value="SDR_fam"/>
</dbReference>
<dbReference type="OrthoDB" id="191139at2759"/>
<evidence type="ECO:0000313" key="2">
    <source>
        <dbReference type="EMBL" id="TEB29899.1"/>
    </source>
</evidence>
<evidence type="ECO:0000256" key="1">
    <source>
        <dbReference type="ARBA" id="ARBA00023002"/>
    </source>
</evidence>
<dbReference type="STRING" id="71717.A0A4Y7T8J7"/>
<dbReference type="Pfam" id="PF00106">
    <property type="entry name" value="adh_short"/>
    <property type="match status" value="1"/>
</dbReference>
<gene>
    <name evidence="2" type="ORF">FA13DRAFT_601431</name>
</gene>
<accession>A0A4Y7T8J7</accession>
<proteinExistence type="predicted"/>
<dbReference type="PANTHER" id="PTHR43157:SF31">
    <property type="entry name" value="PHOSPHATIDYLINOSITOL-GLYCAN BIOSYNTHESIS CLASS F PROTEIN"/>
    <property type="match status" value="1"/>
</dbReference>
<comment type="caution">
    <text evidence="2">The sequence shown here is derived from an EMBL/GenBank/DDBJ whole genome shotgun (WGS) entry which is preliminary data.</text>
</comment>
<reference evidence="2 3" key="1">
    <citation type="journal article" date="2019" name="Nat. Ecol. Evol.">
        <title>Megaphylogeny resolves global patterns of mushroom evolution.</title>
        <authorList>
            <person name="Varga T."/>
            <person name="Krizsan K."/>
            <person name="Foldi C."/>
            <person name="Dima B."/>
            <person name="Sanchez-Garcia M."/>
            <person name="Sanchez-Ramirez S."/>
            <person name="Szollosi G.J."/>
            <person name="Szarkandi J.G."/>
            <person name="Papp V."/>
            <person name="Albert L."/>
            <person name="Andreopoulos W."/>
            <person name="Angelini C."/>
            <person name="Antonin V."/>
            <person name="Barry K.W."/>
            <person name="Bougher N.L."/>
            <person name="Buchanan P."/>
            <person name="Buyck B."/>
            <person name="Bense V."/>
            <person name="Catcheside P."/>
            <person name="Chovatia M."/>
            <person name="Cooper J."/>
            <person name="Damon W."/>
            <person name="Desjardin D."/>
            <person name="Finy P."/>
            <person name="Geml J."/>
            <person name="Haridas S."/>
            <person name="Hughes K."/>
            <person name="Justo A."/>
            <person name="Karasinski D."/>
            <person name="Kautmanova I."/>
            <person name="Kiss B."/>
            <person name="Kocsube S."/>
            <person name="Kotiranta H."/>
            <person name="LaButti K.M."/>
            <person name="Lechner B.E."/>
            <person name="Liimatainen K."/>
            <person name="Lipzen A."/>
            <person name="Lukacs Z."/>
            <person name="Mihaltcheva S."/>
            <person name="Morgado L.N."/>
            <person name="Niskanen T."/>
            <person name="Noordeloos M.E."/>
            <person name="Ohm R.A."/>
            <person name="Ortiz-Santana B."/>
            <person name="Ovrebo C."/>
            <person name="Racz N."/>
            <person name="Riley R."/>
            <person name="Savchenko A."/>
            <person name="Shiryaev A."/>
            <person name="Soop K."/>
            <person name="Spirin V."/>
            <person name="Szebenyi C."/>
            <person name="Tomsovsky M."/>
            <person name="Tulloss R.E."/>
            <person name="Uehling J."/>
            <person name="Grigoriev I.V."/>
            <person name="Vagvolgyi C."/>
            <person name="Papp T."/>
            <person name="Martin F.M."/>
            <person name="Miettinen O."/>
            <person name="Hibbett D.S."/>
            <person name="Nagy L.G."/>
        </authorList>
    </citation>
    <scope>NUCLEOTIDE SEQUENCE [LARGE SCALE GENOMIC DNA]</scope>
    <source>
        <strain evidence="2 3">FP101781</strain>
    </source>
</reference>
<keyword evidence="1" id="KW-0560">Oxidoreductase</keyword>